<feature type="domain" description="UBE2O-like SH3-B" evidence="4">
    <location>
        <begin position="416"/>
        <end position="495"/>
    </location>
</feature>
<dbReference type="InterPro" id="IPR057733">
    <property type="entry name" value="UBE2O-like_SH3-B"/>
</dbReference>
<sequence length="595" mass="67425">VYRLDKKGNLVFGTVVRDYEMMNMDDSDEEESSYLKKGEVLVSWYPKYTEKVHPNISLELGNRSLMPGDVVRKISSSSGGARSQTGYCREIKVKATVAVKCSNNRVIYNVDSSDLKPIHRFPSNSAVCLEPWVGVIRKIRLRLTLAFHDGISQCIVEDGAIASFEDVNDKEQKIPPFLKRLDYYPGMTLLGPLMVFEGAEWIACSDKLRELRDRKSKKPVKVTVLKAEVKEVSVNWQCQAFIDKVGSDPESGAPDLIVGEDLMKAKILGHFQSCTVQIGDRSYYTIKEDDVIISKNEWLEREKKLFVEGRRRNDDSRCSDESEAPTTHINPKRKVSLCVNKLKGRPLKKRSKNIASELSRNLPSPYNHVIPSLYPGETVVVEVLRTKAEVDVIWQDGSLEKGIDSSELFPMHHLDDNEFFTGEFVVKASDLGGLQTYGVIQSLDYQTRITKVKWFRTYTIGSEPKLASVFKAFPKGPISDGETEESVYDLRDHPDFNYRPGSVVIKVANFDNEEFEVGLGGEVVEVYPNGKVAVSWANKKMTECWPQDYTRSESMTPTMESSGMMTRTMTRRKKKIMNSGNGRLLILINFSNRRK</sequence>
<organism evidence="7 8">
    <name type="scientific">Caligus rogercresseyi</name>
    <name type="common">Sea louse</name>
    <dbReference type="NCBI Taxonomy" id="217165"/>
    <lineage>
        <taxon>Eukaryota</taxon>
        <taxon>Metazoa</taxon>
        <taxon>Ecdysozoa</taxon>
        <taxon>Arthropoda</taxon>
        <taxon>Crustacea</taxon>
        <taxon>Multicrustacea</taxon>
        <taxon>Hexanauplia</taxon>
        <taxon>Copepoda</taxon>
        <taxon>Siphonostomatoida</taxon>
        <taxon>Caligidae</taxon>
        <taxon>Caligus</taxon>
    </lineage>
</organism>
<evidence type="ECO:0000256" key="1">
    <source>
        <dbReference type="ARBA" id="ARBA00022679"/>
    </source>
</evidence>
<dbReference type="PANTHER" id="PTHR46116:SF15">
    <property type="entry name" value="(E3-INDEPENDENT) E2 UBIQUITIN-CONJUGATING ENZYME"/>
    <property type="match status" value="1"/>
</dbReference>
<name>A0A7T8KBI8_CALRO</name>
<evidence type="ECO:0000256" key="2">
    <source>
        <dbReference type="ARBA" id="ARBA00022786"/>
    </source>
</evidence>
<dbReference type="InterPro" id="IPR057734">
    <property type="entry name" value="UBE2O-like_SH3-C"/>
</dbReference>
<dbReference type="Proteomes" id="UP000595437">
    <property type="component" value="Chromosome 3"/>
</dbReference>
<feature type="domain" description="UBE2O-like SH3-C" evidence="5">
    <location>
        <begin position="496"/>
        <end position="550"/>
    </location>
</feature>
<feature type="region of interest" description="Disordered" evidence="3">
    <location>
        <begin position="310"/>
        <end position="329"/>
    </location>
</feature>
<evidence type="ECO:0000259" key="6">
    <source>
        <dbReference type="Pfam" id="PF23046"/>
    </source>
</evidence>
<dbReference type="OrthoDB" id="47801at2759"/>
<evidence type="ECO:0000259" key="4">
    <source>
        <dbReference type="Pfam" id="PF23043"/>
    </source>
</evidence>
<dbReference type="EMBL" id="CP045892">
    <property type="protein sequence ID" value="QQP52859.1"/>
    <property type="molecule type" value="Genomic_DNA"/>
</dbReference>
<feature type="domain" description="UBE2O-like tandem tSH3-B" evidence="6">
    <location>
        <begin position="125"/>
        <end position="272"/>
    </location>
</feature>
<reference evidence="8" key="1">
    <citation type="submission" date="2021-01" db="EMBL/GenBank/DDBJ databases">
        <title>Caligus Genome Assembly.</title>
        <authorList>
            <person name="Gallardo-Escarate C."/>
        </authorList>
    </citation>
    <scope>NUCLEOTIDE SEQUENCE [LARGE SCALE GENOMIC DNA]</scope>
</reference>
<feature type="non-terminal residue" evidence="7">
    <location>
        <position position="1"/>
    </location>
</feature>
<dbReference type="Pfam" id="PF23043">
    <property type="entry name" value="SH3-B_UBE2O"/>
    <property type="match status" value="1"/>
</dbReference>
<keyword evidence="1" id="KW-0808">Transferase</keyword>
<dbReference type="InterPro" id="IPR057735">
    <property type="entry name" value="UBE2O-like_tSH3-B"/>
</dbReference>
<proteinExistence type="predicted"/>
<dbReference type="GO" id="GO:0061631">
    <property type="term" value="F:ubiquitin conjugating enzyme activity"/>
    <property type="evidence" value="ECO:0007669"/>
    <property type="project" value="TreeGrafter"/>
</dbReference>
<keyword evidence="2" id="KW-0833">Ubl conjugation pathway</keyword>
<keyword evidence="8" id="KW-1185">Reference proteome</keyword>
<evidence type="ECO:0000259" key="5">
    <source>
        <dbReference type="Pfam" id="PF23044"/>
    </source>
</evidence>
<evidence type="ECO:0000313" key="8">
    <source>
        <dbReference type="Proteomes" id="UP000595437"/>
    </source>
</evidence>
<dbReference type="PANTHER" id="PTHR46116">
    <property type="entry name" value="(E3-INDEPENDENT) E2 UBIQUITIN-CONJUGATING ENZYME"/>
    <property type="match status" value="1"/>
</dbReference>
<evidence type="ECO:0000313" key="7">
    <source>
        <dbReference type="EMBL" id="QQP52859.1"/>
    </source>
</evidence>
<gene>
    <name evidence="7" type="ORF">FKW44_005136</name>
</gene>
<accession>A0A7T8KBI8</accession>
<dbReference type="Pfam" id="PF23046">
    <property type="entry name" value="tSH3-B_UBE2O"/>
    <property type="match status" value="1"/>
</dbReference>
<dbReference type="AlphaFoldDB" id="A0A7T8KBI8"/>
<protein>
    <submittedName>
        <fullName evidence="7">LOC100748178</fullName>
    </submittedName>
</protein>
<evidence type="ECO:0000256" key="3">
    <source>
        <dbReference type="SAM" id="MobiDB-lite"/>
    </source>
</evidence>
<dbReference type="Pfam" id="PF23044">
    <property type="entry name" value="SH3-C_UBE2O"/>
    <property type="match status" value="1"/>
</dbReference>
<feature type="compositionally biased region" description="Basic and acidic residues" evidence="3">
    <location>
        <begin position="310"/>
        <end position="320"/>
    </location>
</feature>